<evidence type="ECO:0000256" key="3">
    <source>
        <dbReference type="ARBA" id="ARBA00022475"/>
    </source>
</evidence>
<dbReference type="RefSeq" id="WP_166032810.1">
    <property type="nucleotide sequence ID" value="NZ_CP048877.1"/>
</dbReference>
<organism evidence="7 8">
    <name type="scientific">Thermosulfuriphilus ammonigenes</name>
    <dbReference type="NCBI Taxonomy" id="1936021"/>
    <lineage>
        <taxon>Bacteria</taxon>
        <taxon>Pseudomonadati</taxon>
        <taxon>Thermodesulfobacteriota</taxon>
        <taxon>Thermodesulfobacteria</taxon>
        <taxon>Thermodesulfobacteriales</taxon>
        <taxon>Thermodesulfobacteriaceae</taxon>
        <taxon>Thermosulfuriphilus</taxon>
    </lineage>
</organism>
<keyword evidence="3" id="KW-1003">Cell membrane</keyword>
<protein>
    <submittedName>
        <fullName evidence="7">Oligosaccharide flippase family protein</fullName>
    </submittedName>
</protein>
<dbReference type="Proteomes" id="UP000502179">
    <property type="component" value="Chromosome"/>
</dbReference>
<dbReference type="KEGG" id="tav:G4V39_10050"/>
<keyword evidence="4" id="KW-0812">Transmembrane</keyword>
<comment type="similarity">
    <text evidence="2">Belongs to the polysaccharide synthase family.</text>
</comment>
<comment type="subcellular location">
    <subcellularLocation>
        <location evidence="1">Cell membrane</location>
        <topology evidence="1">Multi-pass membrane protein</topology>
    </subcellularLocation>
</comment>
<dbReference type="EMBL" id="CP048877">
    <property type="protein sequence ID" value="QIJ72594.1"/>
    <property type="molecule type" value="Genomic_DNA"/>
</dbReference>
<proteinExistence type="inferred from homology"/>
<dbReference type="PANTHER" id="PTHR30250:SF10">
    <property type="entry name" value="LIPOPOLYSACCHARIDE BIOSYNTHESIS PROTEIN WZXC"/>
    <property type="match status" value="1"/>
</dbReference>
<dbReference type="InterPro" id="IPR050833">
    <property type="entry name" value="Poly_Biosynth_Transport"/>
</dbReference>
<evidence type="ECO:0000256" key="2">
    <source>
        <dbReference type="ARBA" id="ARBA00007430"/>
    </source>
</evidence>
<evidence type="ECO:0000313" key="8">
    <source>
        <dbReference type="Proteomes" id="UP000502179"/>
    </source>
</evidence>
<dbReference type="CDD" id="cd13127">
    <property type="entry name" value="MATE_tuaB_like"/>
    <property type="match status" value="1"/>
</dbReference>
<keyword evidence="6" id="KW-0472">Membrane</keyword>
<name>A0A6G7PY27_9BACT</name>
<evidence type="ECO:0000256" key="1">
    <source>
        <dbReference type="ARBA" id="ARBA00004651"/>
    </source>
</evidence>
<keyword evidence="8" id="KW-1185">Reference proteome</keyword>
<dbReference type="GO" id="GO:0005886">
    <property type="term" value="C:plasma membrane"/>
    <property type="evidence" value="ECO:0007669"/>
    <property type="project" value="UniProtKB-SubCell"/>
</dbReference>
<sequence length="475" mass="54021">MAKRTVNSAFWQVFSGSFQTVVRLGASIFLARALEPRDFGLFGMAWLFKEFIFYLSNLGIGSAIIAKKNIDQVDLSTCFWSMAVFRLFMFFLTFSLSPVVALFFKEPALVPIVKAISFTFLFSIFSCVSNSLLVKELRFKTLSIVRLSGVVIESFLAVIFSVFLSIGYWSLVYALLISSLFVEISIFYLASWRPSFLFDFSRFKYFLKYGLNALGFSFSNYLQENFDYILVGRLLGASNLGFYEFAYRIPHLVFLRISRPISAVIFPALAKCQSDTDMLRGFLKSVQYLSLLVVPILSALAVSAPHLVPLLWGEKWNVIVYPLQILCISSAVKSIFSSSYSLFYCKNRPDIPFRFSLFQVIISLVFIVIGAKISGLVGVSWAMVFSSFLLFLLVIYSSYFLGFSLFSLFSSMLPSVFLGLFFSVSYVFLYFICSLFSLPLIFSFLFSLISSFVILFLLFWFGFSSLRLEILSLVR</sequence>
<accession>A0A6G7PY27</accession>
<evidence type="ECO:0000256" key="6">
    <source>
        <dbReference type="ARBA" id="ARBA00023136"/>
    </source>
</evidence>
<dbReference type="AlphaFoldDB" id="A0A6G7PY27"/>
<dbReference type="PANTHER" id="PTHR30250">
    <property type="entry name" value="PST FAMILY PREDICTED COLANIC ACID TRANSPORTER"/>
    <property type="match status" value="1"/>
</dbReference>
<evidence type="ECO:0000256" key="4">
    <source>
        <dbReference type="ARBA" id="ARBA00022692"/>
    </source>
</evidence>
<keyword evidence="5" id="KW-1133">Transmembrane helix</keyword>
<reference evidence="7 8" key="1">
    <citation type="submission" date="2020-02" db="EMBL/GenBank/DDBJ databases">
        <title>Genome analysis of Thermosulfuriphilus ammonigenes ST65T, an anaerobic thermophilic chemolithoautotrophic bacterium isolated from a deep-sea hydrothermal vent.</title>
        <authorList>
            <person name="Slobodkina G."/>
            <person name="Allioux M."/>
            <person name="Merkel A."/>
            <person name="Alain K."/>
            <person name="Jebbar M."/>
            <person name="Slobodkin A."/>
        </authorList>
    </citation>
    <scope>NUCLEOTIDE SEQUENCE [LARGE SCALE GENOMIC DNA]</scope>
    <source>
        <strain evidence="7 8">ST65</strain>
    </source>
</reference>
<evidence type="ECO:0000256" key="5">
    <source>
        <dbReference type="ARBA" id="ARBA00022989"/>
    </source>
</evidence>
<gene>
    <name evidence="7" type="ORF">G4V39_10050</name>
</gene>
<dbReference type="Pfam" id="PF13440">
    <property type="entry name" value="Polysacc_synt_3"/>
    <property type="match status" value="1"/>
</dbReference>
<evidence type="ECO:0000313" key="7">
    <source>
        <dbReference type="EMBL" id="QIJ72594.1"/>
    </source>
</evidence>